<dbReference type="GO" id="GO:0016881">
    <property type="term" value="F:acid-amino acid ligase activity"/>
    <property type="evidence" value="ECO:0007669"/>
    <property type="project" value="InterPro"/>
</dbReference>
<evidence type="ECO:0000313" key="7">
    <source>
        <dbReference type="EMBL" id="HIT94892.1"/>
    </source>
</evidence>
<comment type="caution">
    <text evidence="7">The sequence shown here is derived from an EMBL/GenBank/DDBJ whole genome shotgun (WGS) entry which is preliminary data.</text>
</comment>
<dbReference type="InterPro" id="IPR004101">
    <property type="entry name" value="Mur_ligase_C"/>
</dbReference>
<keyword evidence="2" id="KW-0547">Nucleotide-binding</keyword>
<reference evidence="7" key="1">
    <citation type="submission" date="2020-10" db="EMBL/GenBank/DDBJ databases">
        <authorList>
            <person name="Gilroy R."/>
        </authorList>
    </citation>
    <scope>NUCLEOTIDE SEQUENCE</scope>
    <source>
        <strain evidence="7">ChiBcec7-5410</strain>
    </source>
</reference>
<proteinExistence type="predicted"/>
<dbReference type="AlphaFoldDB" id="A0A9D1H6Q2"/>
<evidence type="ECO:0000259" key="5">
    <source>
        <dbReference type="Pfam" id="PF02875"/>
    </source>
</evidence>
<dbReference type="Gene3D" id="3.90.190.20">
    <property type="entry name" value="Mur ligase, C-terminal domain"/>
    <property type="match status" value="1"/>
</dbReference>
<dbReference type="SUPFAM" id="SSF53244">
    <property type="entry name" value="MurD-like peptide ligases, peptide-binding domain"/>
    <property type="match status" value="1"/>
</dbReference>
<keyword evidence="4" id="KW-1133">Transmembrane helix</keyword>
<organism evidence="7 8">
    <name type="scientific">Candidatus Faecivivens stercoripullorum</name>
    <dbReference type="NCBI Taxonomy" id="2840805"/>
    <lineage>
        <taxon>Bacteria</taxon>
        <taxon>Bacillati</taxon>
        <taxon>Bacillota</taxon>
        <taxon>Clostridia</taxon>
        <taxon>Eubacteriales</taxon>
        <taxon>Oscillospiraceae</taxon>
        <taxon>Oscillospiraceae incertae sedis</taxon>
        <taxon>Candidatus Faecivivens</taxon>
    </lineage>
</organism>
<accession>A0A9D1H6Q2</accession>
<keyword evidence="4" id="KW-0812">Transmembrane</keyword>
<sequence>MLTVYNTHMFQLNSYKPHEQRVWYRDKFLPAFVGRNLGVIFTLPLLCFCGRAGIILSILLYALTAYLGRPRKAKKPLVYTARVKRMLATDGVLTALTILAAVLLHRWPLAFGVLLPVAHFVSGFYLLAANWLNKPIERAINNWYINDAKRMIDSSPNLKVVGITGSYGKTSVKFFLRKLLSARYNVLMTPESYNTTMGVVKTIRNSLRPTHEIFLCEMGARNIGDIKEICDIVSPRYGIITSIGPQHLESFKTVDNVIKTKFELRDALPQDGIVFLNGDNEYIRSQNPGRKAVTYGIEMEDCDYVARNISVSAKGSTFTVSRDGEDYTFTTALIGSHNVLNITGAIAVANTLGVPMRDLIPQVRALESVPHRLQLIRGRNALIIDDAYNSNPSGAKAALDTLSRFDGVKILVTPGMVELGTKQAELNRQFGRQAAAVCDYVALVGEKQTEPIYQGLMDEGYPKEKIFVEHDLTAALKSVENLRTGGVQKIVLLENDLPDNF</sequence>
<dbReference type="GO" id="GO:0005524">
    <property type="term" value="F:ATP binding"/>
    <property type="evidence" value="ECO:0007669"/>
    <property type="project" value="UniProtKB-KW"/>
</dbReference>
<protein>
    <submittedName>
        <fullName evidence="7">UDP-N-acetylmuramoyl-tripeptide--D-alanyl-D-alanine ligase</fullName>
    </submittedName>
</protein>
<evidence type="ECO:0000259" key="6">
    <source>
        <dbReference type="Pfam" id="PF08245"/>
    </source>
</evidence>
<evidence type="ECO:0000256" key="1">
    <source>
        <dbReference type="ARBA" id="ARBA00022598"/>
    </source>
</evidence>
<dbReference type="PANTHER" id="PTHR43024:SF1">
    <property type="entry name" value="UDP-N-ACETYLMURAMOYL-TRIPEPTIDE--D-ALANYL-D-ALANINE LIGASE"/>
    <property type="match status" value="1"/>
</dbReference>
<dbReference type="PANTHER" id="PTHR43024">
    <property type="entry name" value="UDP-N-ACETYLMURAMOYL-TRIPEPTIDE--D-ALANYL-D-ALANINE LIGASE"/>
    <property type="match status" value="1"/>
</dbReference>
<evidence type="ECO:0000313" key="8">
    <source>
        <dbReference type="Proteomes" id="UP000824160"/>
    </source>
</evidence>
<reference evidence="7" key="2">
    <citation type="journal article" date="2021" name="PeerJ">
        <title>Extensive microbial diversity within the chicken gut microbiome revealed by metagenomics and culture.</title>
        <authorList>
            <person name="Gilroy R."/>
            <person name="Ravi A."/>
            <person name="Getino M."/>
            <person name="Pursley I."/>
            <person name="Horton D.L."/>
            <person name="Alikhan N.F."/>
            <person name="Baker D."/>
            <person name="Gharbi K."/>
            <person name="Hall N."/>
            <person name="Watson M."/>
            <person name="Adriaenssens E.M."/>
            <person name="Foster-Nyarko E."/>
            <person name="Jarju S."/>
            <person name="Secka A."/>
            <person name="Antonio M."/>
            <person name="Oren A."/>
            <person name="Chaudhuri R.R."/>
            <person name="La Ragione R."/>
            <person name="Hildebrand F."/>
            <person name="Pallen M.J."/>
        </authorList>
    </citation>
    <scope>NUCLEOTIDE SEQUENCE</scope>
    <source>
        <strain evidence="7">ChiBcec7-5410</strain>
    </source>
</reference>
<feature type="domain" description="Mur ligase C-terminal" evidence="5">
    <location>
        <begin position="371"/>
        <end position="485"/>
    </location>
</feature>
<feature type="transmembrane region" description="Helical" evidence="4">
    <location>
        <begin position="39"/>
        <end position="67"/>
    </location>
</feature>
<keyword evidence="3" id="KW-0067">ATP-binding</keyword>
<dbReference type="Pfam" id="PF08245">
    <property type="entry name" value="Mur_ligase_M"/>
    <property type="match status" value="1"/>
</dbReference>
<dbReference type="InterPro" id="IPR036615">
    <property type="entry name" value="Mur_ligase_C_dom_sf"/>
</dbReference>
<keyword evidence="4" id="KW-0472">Membrane</keyword>
<dbReference type="Proteomes" id="UP000824160">
    <property type="component" value="Unassembled WGS sequence"/>
</dbReference>
<dbReference type="Pfam" id="PF02875">
    <property type="entry name" value="Mur_ligase_C"/>
    <property type="match status" value="1"/>
</dbReference>
<gene>
    <name evidence="7" type="ORF">IAC43_06870</name>
</gene>
<feature type="transmembrane region" description="Helical" evidence="4">
    <location>
        <begin position="113"/>
        <end position="132"/>
    </location>
</feature>
<evidence type="ECO:0000256" key="2">
    <source>
        <dbReference type="ARBA" id="ARBA00022741"/>
    </source>
</evidence>
<dbReference type="InterPro" id="IPR013221">
    <property type="entry name" value="Mur_ligase_cen"/>
</dbReference>
<feature type="transmembrane region" description="Helical" evidence="4">
    <location>
        <begin position="87"/>
        <end position="107"/>
    </location>
</feature>
<feature type="domain" description="Mur ligase central" evidence="6">
    <location>
        <begin position="163"/>
        <end position="349"/>
    </location>
</feature>
<dbReference type="Gene3D" id="3.40.1190.10">
    <property type="entry name" value="Mur-like, catalytic domain"/>
    <property type="match status" value="1"/>
</dbReference>
<keyword evidence="1 7" id="KW-0436">Ligase</keyword>
<dbReference type="EMBL" id="DVLW01000190">
    <property type="protein sequence ID" value="HIT94892.1"/>
    <property type="molecule type" value="Genomic_DNA"/>
</dbReference>
<dbReference type="InterPro" id="IPR051046">
    <property type="entry name" value="MurCDEF_CellWall_CoF430Synth"/>
</dbReference>
<name>A0A9D1H6Q2_9FIRM</name>
<dbReference type="InterPro" id="IPR036565">
    <property type="entry name" value="Mur-like_cat_sf"/>
</dbReference>
<evidence type="ECO:0000256" key="4">
    <source>
        <dbReference type="SAM" id="Phobius"/>
    </source>
</evidence>
<dbReference type="SUPFAM" id="SSF53623">
    <property type="entry name" value="MurD-like peptide ligases, catalytic domain"/>
    <property type="match status" value="1"/>
</dbReference>
<evidence type="ECO:0000256" key="3">
    <source>
        <dbReference type="ARBA" id="ARBA00022840"/>
    </source>
</evidence>